<dbReference type="SUPFAM" id="SSF56672">
    <property type="entry name" value="DNA/RNA polymerases"/>
    <property type="match status" value="1"/>
</dbReference>
<sequence length="184" mass="21271">MVTRSQVGTVKHNPRYNFHVSHLSPIPRSHLHAFYDSNWKQAMMDEYNALINNNTWVSVSRPSHANVVRSMWLFKHKFHADGSLSRYKARLVANGRSQIKGIDCDDTFSLVVKPATIRIVLSLKLSHDWPIHQLDVKNAFLHGSLSERVYMHQPPGFTDLTNPDYVCRLQRSLYGLKQALCVWF</sequence>
<feature type="domain" description="Reverse transcriptase Ty1/copia-type" evidence="1">
    <location>
        <begin position="53"/>
        <end position="183"/>
    </location>
</feature>
<evidence type="ECO:0000313" key="2">
    <source>
        <dbReference type="EMBL" id="GJT51703.1"/>
    </source>
</evidence>
<reference evidence="2" key="1">
    <citation type="journal article" date="2022" name="Int. J. Mol. Sci.">
        <title>Draft Genome of Tanacetum Coccineum: Genomic Comparison of Closely Related Tanacetum-Family Plants.</title>
        <authorList>
            <person name="Yamashiro T."/>
            <person name="Shiraishi A."/>
            <person name="Nakayama K."/>
            <person name="Satake H."/>
        </authorList>
    </citation>
    <scope>NUCLEOTIDE SEQUENCE</scope>
</reference>
<dbReference type="InterPro" id="IPR043502">
    <property type="entry name" value="DNA/RNA_pol_sf"/>
</dbReference>
<name>A0ABQ5ELB5_9ASTR</name>
<protein>
    <submittedName>
        <fullName evidence="2">Ribonuclease H-like domain-containing protein</fullName>
    </submittedName>
</protein>
<dbReference type="InterPro" id="IPR013103">
    <property type="entry name" value="RVT_2"/>
</dbReference>
<evidence type="ECO:0000259" key="1">
    <source>
        <dbReference type="Pfam" id="PF07727"/>
    </source>
</evidence>
<comment type="caution">
    <text evidence="2">The sequence shown here is derived from an EMBL/GenBank/DDBJ whole genome shotgun (WGS) entry which is preliminary data.</text>
</comment>
<gene>
    <name evidence="2" type="ORF">Tco_0977860</name>
</gene>
<dbReference type="Proteomes" id="UP001151760">
    <property type="component" value="Unassembled WGS sequence"/>
</dbReference>
<organism evidence="2 3">
    <name type="scientific">Tanacetum coccineum</name>
    <dbReference type="NCBI Taxonomy" id="301880"/>
    <lineage>
        <taxon>Eukaryota</taxon>
        <taxon>Viridiplantae</taxon>
        <taxon>Streptophyta</taxon>
        <taxon>Embryophyta</taxon>
        <taxon>Tracheophyta</taxon>
        <taxon>Spermatophyta</taxon>
        <taxon>Magnoliopsida</taxon>
        <taxon>eudicotyledons</taxon>
        <taxon>Gunneridae</taxon>
        <taxon>Pentapetalae</taxon>
        <taxon>asterids</taxon>
        <taxon>campanulids</taxon>
        <taxon>Asterales</taxon>
        <taxon>Asteraceae</taxon>
        <taxon>Asteroideae</taxon>
        <taxon>Anthemideae</taxon>
        <taxon>Anthemidinae</taxon>
        <taxon>Tanacetum</taxon>
    </lineage>
</organism>
<keyword evidence="3" id="KW-1185">Reference proteome</keyword>
<accession>A0ABQ5ELB5</accession>
<dbReference type="EMBL" id="BQNB010016430">
    <property type="protein sequence ID" value="GJT51703.1"/>
    <property type="molecule type" value="Genomic_DNA"/>
</dbReference>
<proteinExistence type="predicted"/>
<reference evidence="2" key="2">
    <citation type="submission" date="2022-01" db="EMBL/GenBank/DDBJ databases">
        <authorList>
            <person name="Yamashiro T."/>
            <person name="Shiraishi A."/>
            <person name="Satake H."/>
            <person name="Nakayama K."/>
        </authorList>
    </citation>
    <scope>NUCLEOTIDE SEQUENCE</scope>
</reference>
<dbReference type="Pfam" id="PF07727">
    <property type="entry name" value="RVT_2"/>
    <property type="match status" value="1"/>
</dbReference>
<evidence type="ECO:0000313" key="3">
    <source>
        <dbReference type="Proteomes" id="UP001151760"/>
    </source>
</evidence>